<keyword evidence="9" id="KW-0732">Signal</keyword>
<evidence type="ECO:0000256" key="7">
    <source>
        <dbReference type="PIRSR" id="PIRSR037217-2"/>
    </source>
</evidence>
<dbReference type="InterPro" id="IPR001261">
    <property type="entry name" value="ArgE/DapE_CS"/>
</dbReference>
<feature type="binding site" evidence="7">
    <location>
        <position position="276"/>
    </location>
    <ligand>
        <name>Zn(2+)</name>
        <dbReference type="ChEBI" id="CHEBI:29105"/>
        <label>2</label>
    </ligand>
</feature>
<dbReference type="SUPFAM" id="SSF53187">
    <property type="entry name" value="Zn-dependent exopeptidases"/>
    <property type="match status" value="1"/>
</dbReference>
<keyword evidence="4" id="KW-0378">Hydrolase</keyword>
<evidence type="ECO:0000313" key="10">
    <source>
        <dbReference type="EMBL" id="UQC86322.1"/>
    </source>
</evidence>
<evidence type="ECO:0000256" key="3">
    <source>
        <dbReference type="ARBA" id="ARBA00022723"/>
    </source>
</evidence>
<dbReference type="InterPro" id="IPR002933">
    <property type="entry name" value="Peptidase_M20"/>
</dbReference>
<feature type="chain" id="PRO_5040384849" evidence="9">
    <location>
        <begin position="19"/>
        <end position="607"/>
    </location>
</feature>
<dbReference type="AlphaFoldDB" id="A0A9Q8SZE9"/>
<protein>
    <submittedName>
        <fullName evidence="10">Peptidase family M20/M25/M40</fullName>
    </submittedName>
</protein>
<evidence type="ECO:0000256" key="9">
    <source>
        <dbReference type="SAM" id="SignalP"/>
    </source>
</evidence>
<proteinExistence type="inferred from homology"/>
<dbReference type="PIRSF" id="PIRSF037217">
    <property type="entry name" value="Carboxypeptidase_S"/>
    <property type="match status" value="1"/>
</dbReference>
<feature type="binding site" evidence="7">
    <location>
        <position position="204"/>
    </location>
    <ligand>
        <name>Zn(2+)</name>
        <dbReference type="ChEBI" id="CHEBI:29105"/>
        <label>2</label>
    </ligand>
</feature>
<dbReference type="CDD" id="cd05674">
    <property type="entry name" value="M20_yscS"/>
    <property type="match status" value="1"/>
</dbReference>
<accession>A0A9Q8SZE9</accession>
<dbReference type="PANTHER" id="PTHR45962">
    <property type="entry name" value="N-FATTY-ACYL-AMINO ACID SYNTHASE/HYDROLASE PM20D1"/>
    <property type="match status" value="1"/>
</dbReference>
<sequence>MRSHFLLTLLSANLATSSSPFYTEPQYPFIETEDIPNPSTGSGSGANHAASSFKCDLPPPITPTDGLPSARDLFTSKAAVQKQVERHAALVRVPSICYDDLGDFDKDERWNVFYELHDVLKKTYPVLNEAHINLHNQSHARSTLEKVNTFGLVYTLKGTNPSLKPLLLAAHQDVVPVADAATWTYPPFSAHYDGEWMWGRGVSDDKNSFTALLSALETLLSLPGDDGAGSYAWTPTRTIILASGFDEECSGARGAGHIATHLQQTWGNDSMALVLDEGGMGLQQLDDGTLYALPAVMEKGHVDIWINLHVTGGHSSVPFPHTGIGIVSEMVVALESNPYSPQLTTSSPLYEHMVCQARYSPDAQPKITQLLEEGDLDALAAELISIDRPTHYRLQTSQSVDYFQAGQKINAMPEKIKVGVNYRVAPQNSIPEIQHNVVKYISGIAEKYGIKIKAFEGDEEYEKYAALHKSHDIGLMKKLEDGVKPLYDVDYNGTLFLSRTQATLPAPISPTTGPIWDLFSGTLQSSFQFDGGKVVPVGELMTGNTDTRHYLGMFIISLTRNVYRFVPIRNGYTINAHTIDERIRFDAHMEILRFYYDLIRNFDASDA</sequence>
<dbReference type="Gene3D" id="1.10.150.900">
    <property type="match status" value="1"/>
</dbReference>
<feature type="binding site" evidence="7">
    <location>
        <position position="204"/>
    </location>
    <ligand>
        <name>Zn(2+)</name>
        <dbReference type="ChEBI" id="CHEBI:29105"/>
        <label>1</label>
    </ligand>
</feature>
<gene>
    <name evidence="10" type="ORF">CLUP02_11822</name>
</gene>
<dbReference type="PROSITE" id="PS00758">
    <property type="entry name" value="ARGE_DAPE_CPG2_1"/>
    <property type="match status" value="1"/>
</dbReference>
<keyword evidence="3 7" id="KW-0479">Metal-binding</keyword>
<feature type="region of interest" description="Disordered" evidence="8">
    <location>
        <begin position="32"/>
        <end position="55"/>
    </location>
</feature>
<dbReference type="Gene3D" id="3.40.630.10">
    <property type="entry name" value="Zn peptidases"/>
    <property type="match status" value="1"/>
</dbReference>
<dbReference type="InterPro" id="IPR047177">
    <property type="entry name" value="Pept_M20A"/>
</dbReference>
<feature type="active site" evidence="6">
    <location>
        <position position="173"/>
    </location>
</feature>
<dbReference type="Pfam" id="PF01546">
    <property type="entry name" value="Peptidase_M20"/>
    <property type="match status" value="1"/>
</dbReference>
<feature type="signal peptide" evidence="9">
    <location>
        <begin position="1"/>
        <end position="18"/>
    </location>
</feature>
<organism evidence="10 11">
    <name type="scientific">Colletotrichum lupini</name>
    <dbReference type="NCBI Taxonomy" id="145971"/>
    <lineage>
        <taxon>Eukaryota</taxon>
        <taxon>Fungi</taxon>
        <taxon>Dikarya</taxon>
        <taxon>Ascomycota</taxon>
        <taxon>Pezizomycotina</taxon>
        <taxon>Sordariomycetes</taxon>
        <taxon>Hypocreomycetidae</taxon>
        <taxon>Glomerellales</taxon>
        <taxon>Glomerellaceae</taxon>
        <taxon>Colletotrichum</taxon>
        <taxon>Colletotrichum acutatum species complex</taxon>
    </lineage>
</organism>
<feature type="active site" description="Proton acceptor" evidence="6">
    <location>
        <position position="247"/>
    </location>
</feature>
<evidence type="ECO:0000256" key="4">
    <source>
        <dbReference type="ARBA" id="ARBA00022801"/>
    </source>
</evidence>
<evidence type="ECO:0000256" key="2">
    <source>
        <dbReference type="ARBA" id="ARBA00022670"/>
    </source>
</evidence>
<dbReference type="Proteomes" id="UP000830671">
    <property type="component" value="Chromosome 6"/>
</dbReference>
<feature type="compositionally biased region" description="Low complexity" evidence="8">
    <location>
        <begin position="39"/>
        <end position="52"/>
    </location>
</feature>
<dbReference type="GO" id="GO:0000328">
    <property type="term" value="C:fungal-type vacuole lumen"/>
    <property type="evidence" value="ECO:0007669"/>
    <property type="project" value="TreeGrafter"/>
</dbReference>
<evidence type="ECO:0000256" key="6">
    <source>
        <dbReference type="PIRSR" id="PIRSR037217-1"/>
    </source>
</evidence>
<dbReference type="PANTHER" id="PTHR45962:SF1">
    <property type="entry name" value="N-FATTY-ACYL-AMINO ACID SYNTHASE_HYDROLASE PM20D1"/>
    <property type="match status" value="1"/>
</dbReference>
<dbReference type="GeneID" id="73345799"/>
<dbReference type="KEGG" id="clup:CLUP02_11822"/>
<feature type="binding site" evidence="7">
    <location>
        <position position="577"/>
    </location>
    <ligand>
        <name>Zn(2+)</name>
        <dbReference type="ChEBI" id="CHEBI:29105"/>
        <label>1</label>
    </ligand>
</feature>
<evidence type="ECO:0000256" key="1">
    <source>
        <dbReference type="ARBA" id="ARBA00006247"/>
    </source>
</evidence>
<evidence type="ECO:0000313" key="11">
    <source>
        <dbReference type="Proteomes" id="UP000830671"/>
    </source>
</evidence>
<dbReference type="GO" id="GO:0004181">
    <property type="term" value="F:metallocarboxypeptidase activity"/>
    <property type="evidence" value="ECO:0007669"/>
    <property type="project" value="InterPro"/>
</dbReference>
<dbReference type="GO" id="GO:0046872">
    <property type="term" value="F:metal ion binding"/>
    <property type="evidence" value="ECO:0007669"/>
    <property type="project" value="UniProtKB-KW"/>
</dbReference>
<keyword evidence="2" id="KW-0645">Protease</keyword>
<dbReference type="GO" id="GO:0051603">
    <property type="term" value="P:proteolysis involved in protein catabolic process"/>
    <property type="evidence" value="ECO:0007669"/>
    <property type="project" value="TreeGrafter"/>
</dbReference>
<dbReference type="SUPFAM" id="SSF55031">
    <property type="entry name" value="Bacterial exopeptidase dimerisation domain"/>
    <property type="match status" value="1"/>
</dbReference>
<dbReference type="InterPro" id="IPR017141">
    <property type="entry name" value="Pept_M20_carboxypep"/>
</dbReference>
<comment type="similarity">
    <text evidence="1">Belongs to the peptidase M20A family.</text>
</comment>
<keyword evidence="5 7" id="KW-0862">Zinc</keyword>
<dbReference type="EMBL" id="CP019478">
    <property type="protein sequence ID" value="UQC86322.1"/>
    <property type="molecule type" value="Genomic_DNA"/>
</dbReference>
<dbReference type="InterPro" id="IPR036264">
    <property type="entry name" value="Bact_exopeptidase_dim_dom"/>
</dbReference>
<keyword evidence="11" id="KW-1185">Reference proteome</keyword>
<dbReference type="Gene3D" id="3.30.70.360">
    <property type="match status" value="1"/>
</dbReference>
<evidence type="ECO:0000256" key="8">
    <source>
        <dbReference type="SAM" id="MobiDB-lite"/>
    </source>
</evidence>
<feature type="binding site" evidence="7">
    <location>
        <position position="171"/>
    </location>
    <ligand>
        <name>Zn(2+)</name>
        <dbReference type="ChEBI" id="CHEBI:29105"/>
        <label>2</label>
    </ligand>
</feature>
<feature type="binding site" evidence="7">
    <location>
        <position position="248"/>
    </location>
    <ligand>
        <name>Zn(2+)</name>
        <dbReference type="ChEBI" id="CHEBI:29105"/>
        <label>1</label>
    </ligand>
</feature>
<reference evidence="10" key="1">
    <citation type="journal article" date="2021" name="Mol. Plant Microbe Interact.">
        <title>Complete Genome Sequence of the Plant-Pathogenic Fungus Colletotrichum lupini.</title>
        <authorList>
            <person name="Baroncelli R."/>
            <person name="Pensec F."/>
            <person name="Da Lio D."/>
            <person name="Boufleur T."/>
            <person name="Vicente I."/>
            <person name="Sarrocco S."/>
            <person name="Picot A."/>
            <person name="Baraldi E."/>
            <person name="Sukno S."/>
            <person name="Thon M."/>
            <person name="Le Floch G."/>
        </authorList>
    </citation>
    <scope>NUCLEOTIDE SEQUENCE</scope>
    <source>
        <strain evidence="10">IMI 504893</strain>
    </source>
</reference>
<evidence type="ECO:0000256" key="5">
    <source>
        <dbReference type="ARBA" id="ARBA00022833"/>
    </source>
</evidence>
<dbReference type="RefSeq" id="XP_049147934.1">
    <property type="nucleotide sequence ID" value="XM_049290789.1"/>
</dbReference>
<name>A0A9Q8SZE9_9PEZI</name>